<evidence type="ECO:0000313" key="2">
    <source>
        <dbReference type="Proteomes" id="UP000068382"/>
    </source>
</evidence>
<organism evidence="1 2">
    <name type="scientific">Tritonibacter horizontis</name>
    <dbReference type="NCBI Taxonomy" id="1768241"/>
    <lineage>
        <taxon>Bacteria</taxon>
        <taxon>Pseudomonadati</taxon>
        <taxon>Pseudomonadota</taxon>
        <taxon>Alphaproteobacteria</taxon>
        <taxon>Rhodobacterales</taxon>
        <taxon>Paracoccaceae</taxon>
        <taxon>Tritonibacter</taxon>
    </lineage>
</organism>
<keyword evidence="2" id="KW-1185">Reference proteome</keyword>
<dbReference type="AlphaFoldDB" id="A0A132BRD0"/>
<dbReference type="EMBL" id="LPUY01000134">
    <property type="protein sequence ID" value="KUP90931.1"/>
    <property type="molecule type" value="Genomic_DNA"/>
</dbReference>
<comment type="caution">
    <text evidence="1">The sequence shown here is derived from an EMBL/GenBank/DDBJ whole genome shotgun (WGS) entry which is preliminary data.</text>
</comment>
<dbReference type="Proteomes" id="UP000068382">
    <property type="component" value="Unassembled WGS sequence"/>
</dbReference>
<gene>
    <name evidence="1" type="ORF">TRIHO_42870</name>
</gene>
<accession>A0A132BRD0</accession>
<name>A0A132BRD0_9RHOB</name>
<protein>
    <submittedName>
        <fullName evidence="1">Uncharacterized protein</fullName>
    </submittedName>
</protein>
<reference evidence="1 2" key="1">
    <citation type="submission" date="2015-12" db="EMBL/GenBank/DDBJ databases">
        <title>Genome sequence of the marine Rhodobacteraceae strain O3.65, Candidatus Tritonibacter horizontis.</title>
        <authorList>
            <person name="Poehlein A."/>
            <person name="Giebel H.A."/>
            <person name="Voget S."/>
            <person name="Brinkhoff T."/>
        </authorList>
    </citation>
    <scope>NUCLEOTIDE SEQUENCE [LARGE SCALE GENOMIC DNA]</scope>
    <source>
        <strain evidence="1 2">O3.65</strain>
    </source>
</reference>
<sequence length="42" mass="4539">MAGQSAHFLPLALFEMRLMAPRGTKAHAPLRAPKGHSDDPTL</sequence>
<proteinExistence type="predicted"/>
<evidence type="ECO:0000313" key="1">
    <source>
        <dbReference type="EMBL" id="KUP90931.1"/>
    </source>
</evidence>